<dbReference type="SUPFAM" id="SSF53335">
    <property type="entry name" value="S-adenosyl-L-methionine-dependent methyltransferases"/>
    <property type="match status" value="1"/>
</dbReference>
<dbReference type="InterPro" id="IPR016461">
    <property type="entry name" value="COMT-like"/>
</dbReference>
<evidence type="ECO:0000259" key="1">
    <source>
        <dbReference type="Pfam" id="PF08100"/>
    </source>
</evidence>
<comment type="caution">
    <text evidence="2">The sequence shown here is derived from an EMBL/GenBank/DDBJ whole genome shotgun (WGS) entry which is preliminary data.</text>
</comment>
<dbReference type="PANTHER" id="PTHR43712">
    <property type="entry name" value="PUTATIVE (AFU_ORTHOLOGUE AFUA_4G14580)-RELATED"/>
    <property type="match status" value="1"/>
</dbReference>
<dbReference type="PROSITE" id="PS51683">
    <property type="entry name" value="SAM_OMT_II"/>
    <property type="match status" value="1"/>
</dbReference>
<gene>
    <name evidence="2" type="ORF">N7G274_003096</name>
</gene>
<accession>A0ABR4AHR9</accession>
<evidence type="ECO:0000313" key="2">
    <source>
        <dbReference type="EMBL" id="KAL2044391.1"/>
    </source>
</evidence>
<dbReference type="PANTHER" id="PTHR43712:SF17">
    <property type="entry name" value="O-METHYLTRANSFERASE"/>
    <property type="match status" value="1"/>
</dbReference>
<keyword evidence="3" id="KW-1185">Reference proteome</keyword>
<organism evidence="2 3">
    <name type="scientific">Stereocaulon virgatum</name>
    <dbReference type="NCBI Taxonomy" id="373712"/>
    <lineage>
        <taxon>Eukaryota</taxon>
        <taxon>Fungi</taxon>
        <taxon>Dikarya</taxon>
        <taxon>Ascomycota</taxon>
        <taxon>Pezizomycotina</taxon>
        <taxon>Lecanoromycetes</taxon>
        <taxon>OSLEUM clade</taxon>
        <taxon>Lecanoromycetidae</taxon>
        <taxon>Lecanorales</taxon>
        <taxon>Lecanorineae</taxon>
        <taxon>Stereocaulaceae</taxon>
        <taxon>Stereocaulon</taxon>
    </lineage>
</organism>
<proteinExistence type="predicted"/>
<protein>
    <recommendedName>
        <fullName evidence="1">O-methyltransferase dimerisation domain-containing protein</fullName>
    </recommendedName>
</protein>
<dbReference type="Gene3D" id="1.10.10.10">
    <property type="entry name" value="Winged helix-like DNA-binding domain superfamily/Winged helix DNA-binding domain"/>
    <property type="match status" value="1"/>
</dbReference>
<dbReference type="EMBL" id="JBEFKJ010000009">
    <property type="protein sequence ID" value="KAL2044391.1"/>
    <property type="molecule type" value="Genomic_DNA"/>
</dbReference>
<dbReference type="SUPFAM" id="SSF46785">
    <property type="entry name" value="Winged helix' DNA-binding domain"/>
    <property type="match status" value="1"/>
</dbReference>
<dbReference type="InterPro" id="IPR012967">
    <property type="entry name" value="COMT_dimerisation"/>
</dbReference>
<evidence type="ECO:0000313" key="3">
    <source>
        <dbReference type="Proteomes" id="UP001590950"/>
    </source>
</evidence>
<name>A0ABR4AHR9_9LECA</name>
<dbReference type="Proteomes" id="UP001590950">
    <property type="component" value="Unassembled WGS sequence"/>
</dbReference>
<feature type="domain" description="O-methyltransferase dimerisation" evidence="1">
    <location>
        <begin position="66"/>
        <end position="125"/>
    </location>
</feature>
<dbReference type="InterPro" id="IPR036388">
    <property type="entry name" value="WH-like_DNA-bd_sf"/>
</dbReference>
<sequence>MATLSPNELLAQLQKLAASPPKEITTDTTLRSQLATAAKKAFLALEKPEDVVARLLLSQPVEGITVRIAIDLKLFSILKEGEKSLSQLIEATKAEPVLLSRILRSLAAFGAVLEVGKQNYALSPTYELFSNEAFATGLASCGDFLNPSYLALPGYLASAKYQSPRNPKDTALQKAFNAEGKDLIGILMERPDSARGFGTLMSTWGEGNSLIQDLYPVNERLATGFDESGDQVMWVDVGGGYGQKTVALKRACPELPGRFIVQDLPGTVENAPKHDGIENIAHDFFTEQPIKGRLPFDPPKLDLTSLC</sequence>
<reference evidence="2 3" key="1">
    <citation type="submission" date="2024-09" db="EMBL/GenBank/DDBJ databases">
        <title>Rethinking Asexuality: The Enigmatic Case of Functional Sexual Genes in Lepraria (Stereocaulaceae).</title>
        <authorList>
            <person name="Doellman M."/>
            <person name="Sun Y."/>
            <person name="Barcenas-Pena A."/>
            <person name="Lumbsch H.T."/>
            <person name="Grewe F."/>
        </authorList>
    </citation>
    <scope>NUCLEOTIDE SEQUENCE [LARGE SCALE GENOMIC DNA]</scope>
    <source>
        <strain evidence="2 3">Mercado 3170</strain>
    </source>
</reference>
<dbReference type="InterPro" id="IPR036390">
    <property type="entry name" value="WH_DNA-bd_sf"/>
</dbReference>
<dbReference type="Gene3D" id="3.40.50.150">
    <property type="entry name" value="Vaccinia Virus protein VP39"/>
    <property type="match status" value="1"/>
</dbReference>
<dbReference type="InterPro" id="IPR029063">
    <property type="entry name" value="SAM-dependent_MTases_sf"/>
</dbReference>
<dbReference type="Pfam" id="PF08100">
    <property type="entry name" value="Dimerisation"/>
    <property type="match status" value="1"/>
</dbReference>